<gene>
    <name evidence="7" type="ORF">GCM10011351_16080</name>
</gene>
<protein>
    <submittedName>
        <fullName evidence="7">Stage V sporulation protein B</fullName>
    </submittedName>
</protein>
<keyword evidence="5 6" id="KW-0472">Membrane</keyword>
<dbReference type="AlphaFoldDB" id="A0A917WUT6"/>
<dbReference type="NCBIfam" id="TIGR02900">
    <property type="entry name" value="spore_V_B"/>
    <property type="match status" value="1"/>
</dbReference>
<evidence type="ECO:0000256" key="6">
    <source>
        <dbReference type="SAM" id="Phobius"/>
    </source>
</evidence>
<feature type="transmembrane region" description="Helical" evidence="6">
    <location>
        <begin position="164"/>
        <end position="183"/>
    </location>
</feature>
<feature type="transmembrane region" description="Helical" evidence="6">
    <location>
        <begin position="45"/>
        <end position="67"/>
    </location>
</feature>
<dbReference type="EMBL" id="BMLG01000007">
    <property type="protein sequence ID" value="GGM30749.1"/>
    <property type="molecule type" value="Genomic_DNA"/>
</dbReference>
<feature type="transmembrane region" description="Helical" evidence="6">
    <location>
        <begin position="392"/>
        <end position="409"/>
    </location>
</feature>
<accession>A0A917WUT6</accession>
<feature type="transmembrane region" description="Helical" evidence="6">
    <location>
        <begin position="284"/>
        <end position="305"/>
    </location>
</feature>
<feature type="transmembrane region" description="Helical" evidence="6">
    <location>
        <begin position="415"/>
        <end position="440"/>
    </location>
</feature>
<evidence type="ECO:0000313" key="7">
    <source>
        <dbReference type="EMBL" id="GGM30749.1"/>
    </source>
</evidence>
<dbReference type="PIRSF" id="PIRSF038958">
    <property type="entry name" value="PG_synth_SpoVB"/>
    <property type="match status" value="1"/>
</dbReference>
<evidence type="ECO:0000313" key="8">
    <source>
        <dbReference type="Proteomes" id="UP000618460"/>
    </source>
</evidence>
<reference evidence="7" key="2">
    <citation type="submission" date="2020-09" db="EMBL/GenBank/DDBJ databases">
        <authorList>
            <person name="Sun Q."/>
            <person name="Zhou Y."/>
        </authorList>
    </citation>
    <scope>NUCLEOTIDE SEQUENCE</scope>
    <source>
        <strain evidence="7">CGMCC 1.6333</strain>
    </source>
</reference>
<proteinExistence type="predicted"/>
<feature type="transmembrane region" description="Helical" evidence="6">
    <location>
        <begin position="87"/>
        <end position="112"/>
    </location>
</feature>
<dbReference type="Proteomes" id="UP000618460">
    <property type="component" value="Unassembled WGS sequence"/>
</dbReference>
<sequence>MLIMSKQTFLQGTLFLIMAGLITRLLGFINRIVVARLMGEEGIGLYNMALPTLFLVYTLSQFGLPIAISKRVAEAEARNDTKKIKKILIVSLVITGTLSIFFTIGMIIAAPLIATRFLTDERTLYPLLAITPMVPISAISSVIRGYFQGRQNMKPQSYAQVIEQIIRISCVAFFIKLLLPYGIEFAACGAMISVIIGELVSLLFMMRLFRRHKRITLHHSAFTYIASGKDTLKSLLSIALPSTGSRLVGSISNFLEPILVAQSLAIAGVATVTATKQYGALTGYAIPLLFLPTFITHSLAVALIPNISEAEANNNNKLVHYRIHQAVRISFASGALATVILTMFASPILHFMYGTSNASGFLLLMAPFFLLLYIQFPLNATLQALDYAKKAMWNNIISTGVKFVVLIVLTSNSQFGIMGAAIALSVGVVLGTSLHLATLNNVIKFSIPKSDILKMIALLGLTWFVANVFRQLFTGYDTVLSILILVILLTSVAYVFLLFLLKFITKEELVQLPFFNRFFS</sequence>
<keyword evidence="2" id="KW-1003">Cell membrane</keyword>
<organism evidence="7 8">
    <name type="scientific">Paraliobacillus quinghaiensis</name>
    <dbReference type="NCBI Taxonomy" id="470815"/>
    <lineage>
        <taxon>Bacteria</taxon>
        <taxon>Bacillati</taxon>
        <taxon>Bacillota</taxon>
        <taxon>Bacilli</taxon>
        <taxon>Bacillales</taxon>
        <taxon>Bacillaceae</taxon>
        <taxon>Paraliobacillus</taxon>
    </lineage>
</organism>
<keyword evidence="4 6" id="KW-1133">Transmembrane helix</keyword>
<dbReference type="InterPro" id="IPR002797">
    <property type="entry name" value="Polysacc_synth"/>
</dbReference>
<feature type="transmembrane region" description="Helical" evidence="6">
    <location>
        <begin position="452"/>
        <end position="473"/>
    </location>
</feature>
<feature type="transmembrane region" description="Helical" evidence="6">
    <location>
        <begin position="479"/>
        <end position="501"/>
    </location>
</feature>
<evidence type="ECO:0000256" key="5">
    <source>
        <dbReference type="ARBA" id="ARBA00023136"/>
    </source>
</evidence>
<feature type="transmembrane region" description="Helical" evidence="6">
    <location>
        <begin position="12"/>
        <end position="33"/>
    </location>
</feature>
<comment type="caution">
    <text evidence="7">The sequence shown here is derived from an EMBL/GenBank/DDBJ whole genome shotgun (WGS) entry which is preliminary data.</text>
</comment>
<feature type="transmembrane region" description="Helical" evidence="6">
    <location>
        <begin position="124"/>
        <end position="143"/>
    </location>
</feature>
<keyword evidence="8" id="KW-1185">Reference proteome</keyword>
<feature type="transmembrane region" description="Helical" evidence="6">
    <location>
        <begin position="254"/>
        <end position="272"/>
    </location>
</feature>
<evidence type="ECO:0000256" key="1">
    <source>
        <dbReference type="ARBA" id="ARBA00004651"/>
    </source>
</evidence>
<dbReference type="InterPro" id="IPR024923">
    <property type="entry name" value="PG_synth_SpoVB"/>
</dbReference>
<evidence type="ECO:0000256" key="4">
    <source>
        <dbReference type="ARBA" id="ARBA00022989"/>
    </source>
</evidence>
<dbReference type="InterPro" id="IPR050833">
    <property type="entry name" value="Poly_Biosynth_Transport"/>
</dbReference>
<keyword evidence="3 6" id="KW-0812">Transmembrane</keyword>
<dbReference type="InterPro" id="IPR014249">
    <property type="entry name" value="Spore_V_B"/>
</dbReference>
<evidence type="ECO:0000256" key="2">
    <source>
        <dbReference type="ARBA" id="ARBA00022475"/>
    </source>
</evidence>
<feature type="transmembrane region" description="Helical" evidence="6">
    <location>
        <begin position="326"/>
        <end position="349"/>
    </location>
</feature>
<feature type="transmembrane region" description="Helical" evidence="6">
    <location>
        <begin position="361"/>
        <end position="380"/>
    </location>
</feature>
<name>A0A917WUT6_9BACI</name>
<comment type="subcellular location">
    <subcellularLocation>
        <location evidence="1">Cell membrane</location>
        <topology evidence="1">Multi-pass membrane protein</topology>
    </subcellularLocation>
</comment>
<reference evidence="7" key="1">
    <citation type="journal article" date="2014" name="Int. J. Syst. Evol. Microbiol.">
        <title>Complete genome sequence of Corynebacterium casei LMG S-19264T (=DSM 44701T), isolated from a smear-ripened cheese.</title>
        <authorList>
            <consortium name="US DOE Joint Genome Institute (JGI-PGF)"/>
            <person name="Walter F."/>
            <person name="Albersmeier A."/>
            <person name="Kalinowski J."/>
            <person name="Ruckert C."/>
        </authorList>
    </citation>
    <scope>NUCLEOTIDE SEQUENCE</scope>
    <source>
        <strain evidence="7">CGMCC 1.6333</strain>
    </source>
</reference>
<feature type="transmembrane region" description="Helical" evidence="6">
    <location>
        <begin position="189"/>
        <end position="209"/>
    </location>
</feature>
<dbReference type="Pfam" id="PF01943">
    <property type="entry name" value="Polysacc_synt"/>
    <property type="match status" value="1"/>
</dbReference>
<dbReference type="GO" id="GO:0005886">
    <property type="term" value="C:plasma membrane"/>
    <property type="evidence" value="ECO:0007669"/>
    <property type="project" value="UniProtKB-SubCell"/>
</dbReference>
<evidence type="ECO:0000256" key="3">
    <source>
        <dbReference type="ARBA" id="ARBA00022692"/>
    </source>
</evidence>
<dbReference type="CDD" id="cd13124">
    <property type="entry name" value="MATE_SpoVB_like"/>
    <property type="match status" value="1"/>
</dbReference>
<dbReference type="PANTHER" id="PTHR30250">
    <property type="entry name" value="PST FAMILY PREDICTED COLANIC ACID TRANSPORTER"/>
    <property type="match status" value="1"/>
</dbReference>
<dbReference type="PANTHER" id="PTHR30250:SF24">
    <property type="entry name" value="STAGE V SPORULATION PROTEIN B"/>
    <property type="match status" value="1"/>
</dbReference>